<feature type="region of interest" description="Disordered" evidence="1">
    <location>
        <begin position="817"/>
        <end position="845"/>
    </location>
</feature>
<dbReference type="EMBL" id="JADBGQ010000026">
    <property type="protein sequence ID" value="KAG5374322.1"/>
    <property type="molecule type" value="Genomic_DNA"/>
</dbReference>
<comment type="caution">
    <text evidence="2">The sequence shown here is derived from an EMBL/GenBank/DDBJ whole genome shotgun (WGS) entry which is preliminary data.</text>
</comment>
<feature type="compositionally biased region" description="Low complexity" evidence="1">
    <location>
        <begin position="2168"/>
        <end position="2189"/>
    </location>
</feature>
<reference evidence="2 3" key="1">
    <citation type="submission" date="2021-03" db="EMBL/GenBank/DDBJ databases">
        <authorList>
            <person name="King G.J."/>
            <person name="Bancroft I."/>
            <person name="Baten A."/>
            <person name="Bloomfield J."/>
            <person name="Borpatragohain P."/>
            <person name="He Z."/>
            <person name="Irish N."/>
            <person name="Irwin J."/>
            <person name="Liu K."/>
            <person name="Mauleon R.P."/>
            <person name="Moore J."/>
            <person name="Morris R."/>
            <person name="Ostergaard L."/>
            <person name="Wang B."/>
            <person name="Wells R."/>
        </authorList>
    </citation>
    <scope>NUCLEOTIDE SEQUENCE [LARGE SCALE GENOMIC DNA]</scope>
    <source>
        <strain evidence="2">R-o-18</strain>
        <tissue evidence="2">Leaf</tissue>
    </source>
</reference>
<evidence type="ECO:0000313" key="3">
    <source>
        <dbReference type="Proteomes" id="UP000823674"/>
    </source>
</evidence>
<feature type="region of interest" description="Disordered" evidence="1">
    <location>
        <begin position="2327"/>
        <end position="2347"/>
    </location>
</feature>
<feature type="compositionally biased region" description="Polar residues" evidence="1">
    <location>
        <begin position="1742"/>
        <end position="1769"/>
    </location>
</feature>
<dbReference type="PANTHER" id="PTHR48434">
    <property type="entry name" value="(RAPE) HYPOTHETICAL PROTEIN"/>
    <property type="match status" value="1"/>
</dbReference>
<feature type="compositionally biased region" description="Low complexity" evidence="1">
    <location>
        <begin position="827"/>
        <end position="844"/>
    </location>
</feature>
<keyword evidence="3" id="KW-1185">Reference proteome</keyword>
<feature type="compositionally biased region" description="Low complexity" evidence="1">
    <location>
        <begin position="1123"/>
        <end position="1138"/>
    </location>
</feature>
<gene>
    <name evidence="2" type="primary">SC140g500070.1_BraROA</name>
    <name evidence="2" type="ORF">IGI04_042361</name>
</gene>
<feature type="region of interest" description="Disordered" evidence="1">
    <location>
        <begin position="763"/>
        <end position="803"/>
    </location>
</feature>
<feature type="region of interest" description="Disordered" evidence="1">
    <location>
        <begin position="2159"/>
        <end position="2195"/>
    </location>
</feature>
<name>A0ABQ7KK60_BRACM</name>
<proteinExistence type="predicted"/>
<feature type="compositionally biased region" description="Basic and acidic residues" evidence="1">
    <location>
        <begin position="1821"/>
        <end position="1831"/>
    </location>
</feature>
<evidence type="ECO:0000256" key="1">
    <source>
        <dbReference type="SAM" id="MobiDB-lite"/>
    </source>
</evidence>
<feature type="region of interest" description="Disordered" evidence="1">
    <location>
        <begin position="226"/>
        <end position="253"/>
    </location>
</feature>
<feature type="region of interest" description="Disordered" evidence="1">
    <location>
        <begin position="1407"/>
        <end position="1443"/>
    </location>
</feature>
<feature type="region of interest" description="Disordered" evidence="1">
    <location>
        <begin position="1114"/>
        <end position="1139"/>
    </location>
</feature>
<feature type="compositionally biased region" description="Polar residues" evidence="1">
    <location>
        <begin position="763"/>
        <end position="785"/>
    </location>
</feature>
<feature type="region of interest" description="Disordered" evidence="1">
    <location>
        <begin position="1866"/>
        <end position="1892"/>
    </location>
</feature>
<feature type="region of interest" description="Disordered" evidence="1">
    <location>
        <begin position="1742"/>
        <end position="1800"/>
    </location>
</feature>
<feature type="region of interest" description="Disordered" evidence="1">
    <location>
        <begin position="167"/>
        <end position="188"/>
    </location>
</feature>
<feature type="compositionally biased region" description="Polar residues" evidence="1">
    <location>
        <begin position="1789"/>
        <end position="1800"/>
    </location>
</feature>
<feature type="compositionally biased region" description="Low complexity" evidence="1">
    <location>
        <begin position="235"/>
        <end position="252"/>
    </location>
</feature>
<feature type="region of interest" description="Disordered" evidence="1">
    <location>
        <begin position="1821"/>
        <end position="1850"/>
    </location>
</feature>
<accession>A0ABQ7KK60</accession>
<feature type="region of interest" description="Disordered" evidence="1">
    <location>
        <begin position="519"/>
        <end position="555"/>
    </location>
</feature>
<evidence type="ECO:0000313" key="2">
    <source>
        <dbReference type="EMBL" id="KAG5374322.1"/>
    </source>
</evidence>
<dbReference type="PANTHER" id="PTHR48434:SF1">
    <property type="entry name" value="(RAPE) HYPOTHETICAL PROTEIN"/>
    <property type="match status" value="1"/>
</dbReference>
<feature type="region of interest" description="Disordered" evidence="1">
    <location>
        <begin position="1069"/>
        <end position="1098"/>
    </location>
</feature>
<evidence type="ECO:0008006" key="4">
    <source>
        <dbReference type="Google" id="ProtNLM"/>
    </source>
</evidence>
<feature type="compositionally biased region" description="Low complexity" evidence="1">
    <location>
        <begin position="1875"/>
        <end position="1892"/>
    </location>
</feature>
<feature type="region of interest" description="Disordered" evidence="1">
    <location>
        <begin position="974"/>
        <end position="1023"/>
    </location>
</feature>
<organism evidence="2 3">
    <name type="scientific">Brassica rapa subsp. trilocularis</name>
    <dbReference type="NCBI Taxonomy" id="1813537"/>
    <lineage>
        <taxon>Eukaryota</taxon>
        <taxon>Viridiplantae</taxon>
        <taxon>Streptophyta</taxon>
        <taxon>Embryophyta</taxon>
        <taxon>Tracheophyta</taxon>
        <taxon>Spermatophyta</taxon>
        <taxon>Magnoliopsida</taxon>
        <taxon>eudicotyledons</taxon>
        <taxon>Gunneridae</taxon>
        <taxon>Pentapetalae</taxon>
        <taxon>rosids</taxon>
        <taxon>malvids</taxon>
        <taxon>Brassicales</taxon>
        <taxon>Brassicaceae</taxon>
        <taxon>Brassiceae</taxon>
        <taxon>Brassica</taxon>
    </lineage>
</organism>
<sequence>MAGPTWDSHKDFCTKQQQFLTAIVGTTQDSTRIKSSVGTTRRRHVFQAASPEKAVRPLVNLSCVQLESQSTSEFNPRCLLQDDKGETTILAVHSKDTPIATYTPKQLKWDEITIPDQWKIEITQPPRNFEQNNISKIIEQKDGKILLRFGSYRDPLPPRISSYHSRASFSEYRTGQSSTNSETESPMTASDYIKNQPHLQGRTLTPNPYSALAEYPPLSYSKAVSEKSSKMEAQSSTATPNTTSNTTPNTKPVYYTKPYKQHLMTTPYTKPVNLTELKTFINRVFYEDSPWPTDNITKNQSFYEYILVDSKSIEITHYKDKTNPNLINYSTCKFLRICSTQDLGFIHHHTTKPFSTPGYHIDGYTYTDYKNAFFRAFLLRPYDHSWFFSFDQNCTKTIPGWFNEWWYWYGPADPIYPDQVLKTSYPFYKKHVFDQPVGPLNKIWFHIDMGIPWICSWHFTLAIALQDMPYSLLREFRVKWWEKYNLDRCSLAGIQKYFQITNQAKTAIQTISKSIPLLNPTQISQTNPSPQKRPTSSPTSSTTSSSSQKSSRKEKMKKLIAEMLTQFEAEHDDTDDDNQQVDIMQPEDPYGGPLGQDPVYLYNKTRGKAMQEFRERIQPTMAGPTWDSHKDFCTKQQQFLTAIVGTTQDSTRIKSSVGTTRRRHQSTSEFNPRCLLQNDKGETTILAVHSKDTPTATYTPKQLKWDEITIPDQWKIEITQPPRNFEQKNISKIIEQKDGKILLRFGSYRDPLPPRISSYHSRASFSEYRTGQSSTNSETETSDYIKNQPHLQGRTLTPNPYSTLAEYPPLSYSKAVSEKSSKMEAQSSTATPNTTSNTTPNTKPVYYTKPYKQHLMTTPYTKPVNLTELKTFINRVFYEDSPWPTDNITKNQSFYEVYLYNKTRGKAMQEFRERIQPTMAGPTWDSHKDFCTKQQQFLTAIVGTTQDSTRIKSSVGTTRRRHVFQAASPEKAVRPFGSYRDPLPPRISSCHSRASFSEYRTGQSSTNSETESVNQNTKQDEPIRFKAPIAEPDQDAYPTSPTPSDFRSINVITKKYEIDKQYIREDFYSKENEEKRTSDYIKNQPHLQGRTLTPNPYSALAEYPPLSYSKAVSEKSSKMEAQSSTATPNTTSNTTPNTKQVYYTKPYKQHLMTTPYTKPVNLTQLKTFINRVFYEDSPWPTDNITKNQSFYEYILVDSKSIEITHYKDKTNPNLINYSTCKFLRICSTQDLGFIHHHTTKPFSTPGYHIDGYTYTDYKNAFFRAFLLRPYDHSWFFSFDQNCTKTIPGWFNEWWYWYGPADPIYPDQVLKTSYPFYKKHVFDQPVGPLNKIWFHIDMGIPWICSWHFTLAIALQDMPYSLLREFRVKWWEKYNLDRCSLAGIQKYFQITNQAKTAIQTISKSIPLLNPTQISQTNPSPQKRPTSSPTSSTTSSSSQKSSRKEKMKKLIAEMLTQFEAEHDDTDDDNQQVDIMQPEDPYGGPLGQDPVYLYNKTRGKAMQEFRERIQPTMAGPTWDSHKDFCTKQQQFLTAIVGTTQDSTRIKSSVGTTRRRHVFQAASPEKAVRPLVNLSCVQLESQSTSEFNPRCLLQDDKGETTILAVHSKDTPTATYTPKQLKWDEITIPDQWKIEITQPPRNFEQKNISKIIEQKDGKILLRCLLQNDKGETTILAVHSKDTPTATYTPKQLKWDEITIPDQWKIEITQPPRNFEQKNISKIIEQKDGKILLRFGSYRDPLPPRISSYHSRASFSEYRTGQSSTNSETESVNQNTKQDEPIRFKAPIAEPDQDAYPTSPTPSDFRSINVITKKYEIDKQYIREDFYSKENEEKRTSDYIKNQPHLQGRTLTPNPYSALAEYPPLSYSKAVSEKSSKMEAQSSTATPNTTSNTTPNTKPVYYTKPYKQHLMTTPYTKTVNLTQLKTFINRVFYEDSPWPTDNITKNQSFYEYILVDSKSIEITHYKDKTNPNLINYSTCKFLRICSTQDLGFIHHHTTKPFSTPGYHIDGYTYTDYKNAFFRAFLLRPYDHSWFFSFDQNCTKTIPGWFNEWWYWYGPADPIYPDQVLKTSYPFYKKHVFDQPVGPLNKIWFHIDMGIPWICSWHFTLAIALQDMPYSLLREFRVKWWEKYNLDRCSLAGIQKYFQITNQAKTAIQTISKSIPLLNPTQISQTNPSPQKRPTSSPTSSTTSSSSQKSSRKEKMKKLIAEMLTQFEAEHDDTDDDNQQVDIMQPEDPYGGPVYLYNKTRGKAMQEFRERIQPTMAGPTWDPHEDFCTKQQQFLTAIVGTTQDSTRIKSSVGTTRRRHVFQAASPEKAVRPLVNLSCVQLESLWQDSSEKESNDNGGTHMGTHTRLPAQNNTVLFDSHCRAPTHRTGNHGTSVKVIFFPPFDSEFPEERIRHVLESDSKEWVGGLEYLVGMIVLPSLMTFQRLLLNKIEEDIQLMLSKGLELKSFLGDVVGF</sequence>
<feature type="compositionally biased region" description="Polar residues" evidence="1">
    <location>
        <begin position="989"/>
        <end position="1017"/>
    </location>
</feature>
<feature type="compositionally biased region" description="Low complexity" evidence="1">
    <location>
        <begin position="1416"/>
        <end position="1437"/>
    </location>
</feature>
<protein>
    <recommendedName>
        <fullName evidence="4">Capsid protein</fullName>
    </recommendedName>
</protein>
<dbReference type="Proteomes" id="UP000823674">
    <property type="component" value="Unassembled WGS sequence"/>
</dbReference>
<feature type="compositionally biased region" description="Basic and acidic residues" evidence="1">
    <location>
        <begin position="1069"/>
        <end position="1079"/>
    </location>
</feature>
<feature type="compositionally biased region" description="Low complexity" evidence="1">
    <location>
        <begin position="528"/>
        <end position="549"/>
    </location>
</feature>